<protein>
    <submittedName>
        <fullName evidence="1">Uncharacterized protein</fullName>
    </submittedName>
</protein>
<proteinExistence type="predicted"/>
<reference evidence="1" key="1">
    <citation type="submission" date="2015-04" db="EMBL/GenBank/DDBJ databases">
        <authorList>
            <person name="Syromyatnikov M.Y."/>
            <person name="Popov V.N."/>
        </authorList>
    </citation>
    <scope>NUCLEOTIDE SEQUENCE</scope>
    <source>
        <strain evidence="1">MO-1</strain>
    </source>
</reference>
<dbReference type="EMBL" id="LO017727">
    <property type="protein sequence ID" value="CRH07108.1"/>
    <property type="molecule type" value="Genomic_DNA"/>
</dbReference>
<accession>A0A1S7LKG3</accession>
<gene>
    <name evidence="1" type="ORF">MAGMO_2962</name>
</gene>
<name>A0A1S7LKG3_MAGMO</name>
<sequence length="67" mass="7605">MAEEKNDKGGFDLADPIAAFRAYAQEESIRVRETDINFDEELHDEALEKVAQRLKELAEASQGHDRS</sequence>
<dbReference type="AlphaFoldDB" id="A0A1S7LKG3"/>
<evidence type="ECO:0000313" key="1">
    <source>
        <dbReference type="EMBL" id="CRH07108.1"/>
    </source>
</evidence>
<organism evidence="1">
    <name type="scientific">Magnetococcus massalia (strain MO-1)</name>
    <dbReference type="NCBI Taxonomy" id="451514"/>
    <lineage>
        <taxon>Bacteria</taxon>
        <taxon>Pseudomonadati</taxon>
        <taxon>Pseudomonadota</taxon>
        <taxon>Magnetococcia</taxon>
        <taxon>Magnetococcales</taxon>
        <taxon>Magnetococcaceae</taxon>
        <taxon>Magnetococcus</taxon>
    </lineage>
</organism>